<dbReference type="EMBL" id="FQNC01000048">
    <property type="protein sequence ID" value="SGY80161.1"/>
    <property type="molecule type" value="Genomic_DNA"/>
</dbReference>
<organism evidence="1 2">
    <name type="scientific">Microbotryum silenes-dioicae</name>
    <dbReference type="NCBI Taxonomy" id="796604"/>
    <lineage>
        <taxon>Eukaryota</taxon>
        <taxon>Fungi</taxon>
        <taxon>Dikarya</taxon>
        <taxon>Basidiomycota</taxon>
        <taxon>Pucciniomycotina</taxon>
        <taxon>Microbotryomycetes</taxon>
        <taxon>Microbotryales</taxon>
        <taxon>Microbotryaceae</taxon>
        <taxon>Microbotryum</taxon>
    </lineage>
</organism>
<keyword evidence="2" id="KW-1185">Reference proteome</keyword>
<protein>
    <submittedName>
        <fullName evidence="1">BQ5605_C008g05315 protein</fullName>
    </submittedName>
</protein>
<proteinExistence type="predicted"/>
<dbReference type="AlphaFoldDB" id="A0A2X0MZR9"/>
<name>A0A2X0MZR9_9BASI</name>
<evidence type="ECO:0000313" key="2">
    <source>
        <dbReference type="Proteomes" id="UP000249464"/>
    </source>
</evidence>
<accession>A0A2X0MZR9</accession>
<evidence type="ECO:0000313" key="1">
    <source>
        <dbReference type="EMBL" id="SGY80161.1"/>
    </source>
</evidence>
<gene>
    <name evidence="1" type="primary">BQ5605_C008g05315</name>
    <name evidence="1" type="ORF">BQ5605_C008G05315</name>
</gene>
<dbReference type="Proteomes" id="UP000249464">
    <property type="component" value="Unassembled WGS sequence"/>
</dbReference>
<sequence length="52" mass="5725">MLHFRVEAASKTRGPLNLVQSIEHVAVAVTRSPIGKVARPNREMMSLKPSRG</sequence>
<reference evidence="1 2" key="1">
    <citation type="submission" date="2016-11" db="EMBL/GenBank/DDBJ databases">
        <authorList>
            <person name="Jaros S."/>
            <person name="Januszkiewicz K."/>
            <person name="Wedrychowicz H."/>
        </authorList>
    </citation>
    <scope>NUCLEOTIDE SEQUENCE [LARGE SCALE GENOMIC DNA]</scope>
</reference>